<protein>
    <submittedName>
        <fullName evidence="2">Protein BPS1, chloroplastic</fullName>
    </submittedName>
</protein>
<feature type="region of interest" description="Disordered" evidence="1">
    <location>
        <begin position="83"/>
        <end position="110"/>
    </location>
</feature>
<sequence>MLALLNSANDLLHFHRIQLTVPHSQQEKWIHEISQASLQMLDVCGSTKRFCSLLKNTLESFSVHFVDRTLACRSSLSASSRKQPFLDEARPTEGSPEIGTQHSISETGPSLYGRCETTTLWTAHITLEAVEITIEDLEGKLECILKRLIQTRVLLLNILTG</sequence>
<evidence type="ECO:0000313" key="3">
    <source>
        <dbReference type="Proteomes" id="UP001370490"/>
    </source>
</evidence>
<dbReference type="GO" id="GO:0048364">
    <property type="term" value="P:root development"/>
    <property type="evidence" value="ECO:0007669"/>
    <property type="project" value="InterPro"/>
</dbReference>
<evidence type="ECO:0000313" key="2">
    <source>
        <dbReference type="EMBL" id="KAK6939048.1"/>
    </source>
</evidence>
<proteinExistence type="predicted"/>
<dbReference type="EMBL" id="JBAMMX010000006">
    <property type="protein sequence ID" value="KAK6939048.1"/>
    <property type="molecule type" value="Genomic_DNA"/>
</dbReference>
<dbReference type="PANTHER" id="PTHR33070">
    <property type="entry name" value="OS06G0725500 PROTEIN"/>
    <property type="match status" value="1"/>
</dbReference>
<accession>A0AAN8ZLX7</accession>
<feature type="compositionally biased region" description="Polar residues" evidence="1">
    <location>
        <begin position="98"/>
        <end position="108"/>
    </location>
</feature>
<dbReference type="Proteomes" id="UP001370490">
    <property type="component" value="Unassembled WGS sequence"/>
</dbReference>
<dbReference type="GO" id="GO:0048367">
    <property type="term" value="P:shoot system development"/>
    <property type="evidence" value="ECO:0007669"/>
    <property type="project" value="InterPro"/>
</dbReference>
<dbReference type="PANTHER" id="PTHR33070:SF120">
    <property type="entry name" value="EXPRESSED PROTEIN"/>
    <property type="match status" value="1"/>
</dbReference>
<dbReference type="InterPro" id="IPR004320">
    <property type="entry name" value="BPS1_pln"/>
</dbReference>
<comment type="caution">
    <text evidence="2">The sequence shown here is derived from an EMBL/GenBank/DDBJ whole genome shotgun (WGS) entry which is preliminary data.</text>
</comment>
<organism evidence="2 3">
    <name type="scientific">Dillenia turbinata</name>
    <dbReference type="NCBI Taxonomy" id="194707"/>
    <lineage>
        <taxon>Eukaryota</taxon>
        <taxon>Viridiplantae</taxon>
        <taxon>Streptophyta</taxon>
        <taxon>Embryophyta</taxon>
        <taxon>Tracheophyta</taxon>
        <taxon>Spermatophyta</taxon>
        <taxon>Magnoliopsida</taxon>
        <taxon>eudicotyledons</taxon>
        <taxon>Gunneridae</taxon>
        <taxon>Pentapetalae</taxon>
        <taxon>Dilleniales</taxon>
        <taxon>Dilleniaceae</taxon>
        <taxon>Dillenia</taxon>
    </lineage>
</organism>
<gene>
    <name evidence="2" type="ORF">RJ641_032556</name>
</gene>
<dbReference type="AlphaFoldDB" id="A0AAN8ZLX7"/>
<name>A0AAN8ZLX7_9MAGN</name>
<evidence type="ECO:0000256" key="1">
    <source>
        <dbReference type="SAM" id="MobiDB-lite"/>
    </source>
</evidence>
<keyword evidence="3" id="KW-1185">Reference proteome</keyword>
<reference evidence="2 3" key="1">
    <citation type="submission" date="2023-12" db="EMBL/GenBank/DDBJ databases">
        <title>A high-quality genome assembly for Dillenia turbinata (Dilleniales).</title>
        <authorList>
            <person name="Chanderbali A."/>
        </authorList>
    </citation>
    <scope>NUCLEOTIDE SEQUENCE [LARGE SCALE GENOMIC DNA]</scope>
    <source>
        <strain evidence="2">LSX21</strain>
        <tissue evidence="2">Leaf</tissue>
    </source>
</reference>
<dbReference type="Pfam" id="PF03087">
    <property type="entry name" value="BPS1"/>
    <property type="match status" value="2"/>
</dbReference>